<dbReference type="AlphaFoldDB" id="A0A8J6QRE8"/>
<gene>
    <name evidence="2" type="ORF">ICT70_09385</name>
</gene>
<evidence type="ECO:0000256" key="1">
    <source>
        <dbReference type="SAM" id="Coils"/>
    </source>
</evidence>
<name>A0A8J6QRE8_9BACT</name>
<feature type="coiled-coil region" evidence="1">
    <location>
        <begin position="236"/>
        <end position="278"/>
    </location>
</feature>
<evidence type="ECO:0000313" key="2">
    <source>
        <dbReference type="EMBL" id="MBD1400883.1"/>
    </source>
</evidence>
<feature type="coiled-coil region" evidence="1">
    <location>
        <begin position="11"/>
        <end position="138"/>
    </location>
</feature>
<proteinExistence type="predicted"/>
<organism evidence="2 3">
    <name type="scientific">Pelovirga terrestris</name>
    <dbReference type="NCBI Taxonomy" id="2771352"/>
    <lineage>
        <taxon>Bacteria</taxon>
        <taxon>Pseudomonadati</taxon>
        <taxon>Thermodesulfobacteriota</taxon>
        <taxon>Desulfuromonadia</taxon>
        <taxon>Geobacterales</taxon>
        <taxon>Geobacteraceae</taxon>
        <taxon>Pelovirga</taxon>
    </lineage>
</organism>
<dbReference type="Proteomes" id="UP000632828">
    <property type="component" value="Unassembled WGS sequence"/>
</dbReference>
<keyword evidence="3" id="KW-1185">Reference proteome</keyword>
<feature type="coiled-coil region" evidence="1">
    <location>
        <begin position="177"/>
        <end position="204"/>
    </location>
</feature>
<keyword evidence="1" id="KW-0175">Coiled coil</keyword>
<accession>A0A8J6QRE8</accession>
<reference evidence="2" key="1">
    <citation type="submission" date="2020-09" db="EMBL/GenBank/DDBJ databases">
        <title>Pelobacter alkaliphilus sp. nov., a novel anaerobic arsenate-reducing bacterium from terrestrial mud volcano.</title>
        <authorList>
            <person name="Khomyakova M.A."/>
            <person name="Merkel A.Y."/>
            <person name="Slobodkin A.I."/>
        </authorList>
    </citation>
    <scope>NUCLEOTIDE SEQUENCE</scope>
    <source>
        <strain evidence="2">M08fum</strain>
    </source>
</reference>
<dbReference type="EMBL" id="JACWUN010000009">
    <property type="protein sequence ID" value="MBD1400883.1"/>
    <property type="molecule type" value="Genomic_DNA"/>
</dbReference>
<comment type="caution">
    <text evidence="2">The sequence shown here is derived from an EMBL/GenBank/DDBJ whole genome shotgun (WGS) entry which is preliminary data.</text>
</comment>
<evidence type="ECO:0000313" key="3">
    <source>
        <dbReference type="Proteomes" id="UP000632828"/>
    </source>
</evidence>
<sequence>MPQNRLNTMGAVQLRQEMTRLRAEVKQLEQGRKSIETELAKARKNAEAELAQVQKNAKAELDKARQELARCGKAEQAAQLKFLAERTELEERLKTADGEMAELRAKLAGEEKLWSRERNKLITSVETLTREKTEMEDRRQAELASRKALVAALETLAQAVPGLADQPVESPGFAETLQDYLSGRRHLEERIAELEATLEDNRRKLTAVDAHDERIGGLIALNRSLQEELDGMQVGQQTLEKRLTDLQDEAAMTARQELLEARRELDRLHGNITTLTRENQSLLGQLQQENRIAVLSPERVSMMLNDFQQSLQAGMKGVEIRDGEVKLKVGIAAVDEQNAGFIIPSATNIEQVREGLSEINFRFGKQSGLEPDK</sequence>
<protein>
    <submittedName>
        <fullName evidence="2">Uncharacterized protein</fullName>
    </submittedName>
</protein>
<dbReference type="RefSeq" id="WP_191155880.1">
    <property type="nucleotide sequence ID" value="NZ_JACWUN010000009.1"/>
</dbReference>